<dbReference type="CDD" id="cd01029">
    <property type="entry name" value="TOPRIM_primases"/>
    <property type="match status" value="1"/>
</dbReference>
<keyword evidence="2" id="KW-1185">Reference proteome</keyword>
<evidence type="ECO:0000313" key="1">
    <source>
        <dbReference type="EMBL" id="EUJ16548.1"/>
    </source>
</evidence>
<reference evidence="1 2" key="1">
    <citation type="journal article" date="2014" name="Int. J. Syst. Evol. Microbiol.">
        <title>Listeria floridensis sp. nov., Listeria aquatica sp. nov., Listeria cornellensis sp. nov., Listeria riparia sp. nov. and Listeria grandensis sp. nov., from agricultural and natural environments.</title>
        <authorList>
            <person name="den Bakker H.C."/>
            <person name="Warchocki S."/>
            <person name="Wright E.M."/>
            <person name="Allred A.F."/>
            <person name="Ahlstrom C."/>
            <person name="Manuel C.S."/>
            <person name="Stasiewicz M.J."/>
            <person name="Burrell A."/>
            <person name="Roof S."/>
            <person name="Strawn L."/>
            <person name="Fortes E.D."/>
            <person name="Nightingale K.K."/>
            <person name="Kephart D."/>
            <person name="Wiedmann M."/>
        </authorList>
    </citation>
    <scope>NUCLEOTIDE SEQUENCE [LARGE SCALE GENOMIC DNA]</scope>
    <source>
        <strain evidence="1 2">FSL S10-1188</strain>
    </source>
</reference>
<evidence type="ECO:0000313" key="2">
    <source>
        <dbReference type="Proteomes" id="UP000019246"/>
    </source>
</evidence>
<evidence type="ECO:0008006" key="3">
    <source>
        <dbReference type="Google" id="ProtNLM"/>
    </source>
</evidence>
<dbReference type="Gene3D" id="3.40.1360.10">
    <property type="match status" value="1"/>
</dbReference>
<feature type="non-terminal residue" evidence="1">
    <location>
        <position position="353"/>
    </location>
</feature>
<gene>
    <name evidence="1" type="ORF">MAQA_15846</name>
</gene>
<dbReference type="SUPFAM" id="SSF56731">
    <property type="entry name" value="DNA primase core"/>
    <property type="match status" value="1"/>
</dbReference>
<dbReference type="RefSeq" id="WP_036074520.1">
    <property type="nucleotide sequence ID" value="NZ_AOCG01000023.1"/>
</dbReference>
<dbReference type="Proteomes" id="UP000019246">
    <property type="component" value="Unassembled WGS sequence"/>
</dbReference>
<dbReference type="InterPro" id="IPR034154">
    <property type="entry name" value="TOPRIM_DnaG/twinkle"/>
</dbReference>
<proteinExistence type="predicted"/>
<dbReference type="Pfam" id="PF13155">
    <property type="entry name" value="Toprim_2"/>
    <property type="match status" value="1"/>
</dbReference>
<comment type="caution">
    <text evidence="1">The sequence shown here is derived from an EMBL/GenBank/DDBJ whole genome shotgun (WGS) entry which is preliminary data.</text>
</comment>
<name>W7B9F5_9LIST</name>
<dbReference type="STRING" id="1265818.MAQA_15846"/>
<dbReference type="OrthoDB" id="5618772at2"/>
<accession>W7B9F5</accession>
<dbReference type="EMBL" id="AOCG01000023">
    <property type="protein sequence ID" value="EUJ16548.1"/>
    <property type="molecule type" value="Genomic_DNA"/>
</dbReference>
<organism evidence="1 2">
    <name type="scientific">Listeria aquatica FSL S10-1188</name>
    <dbReference type="NCBI Taxonomy" id="1265818"/>
    <lineage>
        <taxon>Bacteria</taxon>
        <taxon>Bacillati</taxon>
        <taxon>Bacillota</taxon>
        <taxon>Bacilli</taxon>
        <taxon>Bacillales</taxon>
        <taxon>Listeriaceae</taxon>
        <taxon>Listeria</taxon>
    </lineage>
</organism>
<protein>
    <recommendedName>
        <fullName evidence="3">Toprim domain-containing protein</fullName>
    </recommendedName>
</protein>
<dbReference type="AlphaFoldDB" id="W7B9F5"/>
<sequence length="353" mass="41712">MPKNIIEYESPEEVLKDLNARSHGKYYLCTCPSCQQAEAFMYKSNPTVIYCNRQNKCGETTRIHYTNQEQSAVFQEQSQQKKRTKRWLSSAEREELKVLTANMRYFTDQLGSFDHEKGREYRGLHRGTYQSHVIITPDDKFGTRLLQAFPGLMRRYGRTEQSQKRFENRDVVIPFYDEQGKVDRLLLRSTSPDVVYNKEYPKELHCVVQYQKEQTKNFQHTITSTEKSPILLTESVLNALSVKEVDPDVEFIAATGVNHTRQMKEYVEQQPAPFQERGVILAFDPDQAGQKEQEKWKTFFRTQQIPYKEFPYPDQKRDLNDLLQDHPEPFQKTWQQVTKQFQNRLQLRQGKEA</sequence>